<organism evidence="2">
    <name type="scientific">hydrocarbon metagenome</name>
    <dbReference type="NCBI Taxonomy" id="938273"/>
    <lineage>
        <taxon>unclassified sequences</taxon>
        <taxon>metagenomes</taxon>
        <taxon>ecological metagenomes</taxon>
    </lineage>
</organism>
<name>A0A0W8FTK9_9ZZZZ</name>
<sequence length="272" mass="29196">MNDYGISLKRQEYIAIITLERPAKQNALDQHMFDCLDKVVAELKQSLPRVIVLTGAGSKAFCAGFDVNPANPLLKSLSDAMENHDKGPAYDLVYRIRTSTDNLVSLPVPVIAAINGLAYGGGAEIASRCDLRVMDHQAVICFSEVRLGLMPDHGGVVGLTHLVGASRAADLILTARKVGAEEALQLGLINRISAPGKALEEALSLALSITQNGPRAVRHALSVIRKTSDLTKQEALELETREAATLIASGESIHGITAFLARQKPDFPEPEE</sequence>
<keyword evidence="2" id="KW-0456">Lyase</keyword>
<dbReference type="PANTHER" id="PTHR11941">
    <property type="entry name" value="ENOYL-COA HYDRATASE-RELATED"/>
    <property type="match status" value="1"/>
</dbReference>
<dbReference type="GO" id="GO:0004300">
    <property type="term" value="F:enoyl-CoA hydratase activity"/>
    <property type="evidence" value="ECO:0007669"/>
    <property type="project" value="UniProtKB-EC"/>
</dbReference>
<dbReference type="InterPro" id="IPR018376">
    <property type="entry name" value="Enoyl-CoA_hyd/isom_CS"/>
</dbReference>
<protein>
    <submittedName>
        <fullName evidence="2">Enoyl-coa hydratase</fullName>
        <ecNumber evidence="2">4.2.1.17</ecNumber>
    </submittedName>
</protein>
<dbReference type="AlphaFoldDB" id="A0A0W8FTK9"/>
<evidence type="ECO:0000256" key="1">
    <source>
        <dbReference type="ARBA" id="ARBA00005254"/>
    </source>
</evidence>
<accession>A0A0W8FTK9</accession>
<comment type="similarity">
    <text evidence="1">Belongs to the enoyl-CoA hydratase/isomerase family.</text>
</comment>
<proteinExistence type="inferred from homology"/>
<dbReference type="CDD" id="cd06558">
    <property type="entry name" value="crotonase-like"/>
    <property type="match status" value="1"/>
</dbReference>
<evidence type="ECO:0000313" key="2">
    <source>
        <dbReference type="EMBL" id="KUG24237.1"/>
    </source>
</evidence>
<dbReference type="Pfam" id="PF00378">
    <property type="entry name" value="ECH_1"/>
    <property type="match status" value="1"/>
</dbReference>
<comment type="caution">
    <text evidence="2">The sequence shown here is derived from an EMBL/GenBank/DDBJ whole genome shotgun (WGS) entry which is preliminary data.</text>
</comment>
<dbReference type="SUPFAM" id="SSF52096">
    <property type="entry name" value="ClpP/crotonase"/>
    <property type="match status" value="1"/>
</dbReference>
<dbReference type="GO" id="GO:0006635">
    <property type="term" value="P:fatty acid beta-oxidation"/>
    <property type="evidence" value="ECO:0007669"/>
    <property type="project" value="TreeGrafter"/>
</dbReference>
<dbReference type="Gene3D" id="3.90.226.10">
    <property type="entry name" value="2-enoyl-CoA Hydratase, Chain A, domain 1"/>
    <property type="match status" value="1"/>
</dbReference>
<dbReference type="PROSITE" id="PS00166">
    <property type="entry name" value="ENOYL_COA_HYDRATASE"/>
    <property type="match status" value="1"/>
</dbReference>
<gene>
    <name evidence="2" type="ORF">ASZ90_005957</name>
</gene>
<dbReference type="InterPro" id="IPR029045">
    <property type="entry name" value="ClpP/crotonase-like_dom_sf"/>
</dbReference>
<reference evidence="2" key="1">
    <citation type="journal article" date="2015" name="Proc. Natl. Acad. Sci. U.S.A.">
        <title>Networks of energetic and metabolic interactions define dynamics in microbial communities.</title>
        <authorList>
            <person name="Embree M."/>
            <person name="Liu J.K."/>
            <person name="Al-Bassam M.M."/>
            <person name="Zengler K."/>
        </authorList>
    </citation>
    <scope>NUCLEOTIDE SEQUENCE</scope>
</reference>
<dbReference type="PANTHER" id="PTHR11941:SF54">
    <property type="entry name" value="ENOYL-COA HYDRATASE, MITOCHONDRIAL"/>
    <property type="match status" value="1"/>
</dbReference>
<dbReference type="EMBL" id="LNQE01000856">
    <property type="protein sequence ID" value="KUG24237.1"/>
    <property type="molecule type" value="Genomic_DNA"/>
</dbReference>
<dbReference type="InterPro" id="IPR001753">
    <property type="entry name" value="Enoyl-CoA_hydra/iso"/>
</dbReference>
<dbReference type="EC" id="4.2.1.17" evidence="2"/>